<protein>
    <submittedName>
        <fullName evidence="3">MerR family transcriptional regulator</fullName>
    </submittedName>
</protein>
<organism evidence="3">
    <name type="scientific">Salmonella newport</name>
    <dbReference type="NCBI Taxonomy" id="108619"/>
    <lineage>
        <taxon>Bacteria</taxon>
        <taxon>Pseudomonadati</taxon>
        <taxon>Pseudomonadota</taxon>
        <taxon>Gammaproteobacteria</taxon>
        <taxon>Enterobacterales</taxon>
        <taxon>Enterobacteriaceae</taxon>
        <taxon>Salmonella</taxon>
    </lineage>
</organism>
<dbReference type="Pfam" id="PF13411">
    <property type="entry name" value="MerR_1"/>
    <property type="match status" value="1"/>
</dbReference>
<dbReference type="InterPro" id="IPR000551">
    <property type="entry name" value="MerR-type_HTH_dom"/>
</dbReference>
<dbReference type="Pfam" id="PF22270">
    <property type="entry name" value="MlrA_helical"/>
    <property type="match status" value="1"/>
</dbReference>
<dbReference type="GO" id="GO:0003677">
    <property type="term" value="F:DNA binding"/>
    <property type="evidence" value="ECO:0007669"/>
    <property type="project" value="UniProtKB-KW"/>
</dbReference>
<dbReference type="PANTHER" id="PTHR30204">
    <property type="entry name" value="REDOX-CYCLING DRUG-SENSING TRANSCRIPTIONAL ACTIVATOR SOXR"/>
    <property type="match status" value="1"/>
</dbReference>
<dbReference type="SMART" id="SM00422">
    <property type="entry name" value="HTH_MERR"/>
    <property type="match status" value="1"/>
</dbReference>
<dbReference type="PROSITE" id="PS50937">
    <property type="entry name" value="HTH_MERR_2"/>
    <property type="match status" value="1"/>
</dbReference>
<dbReference type="EMBL" id="AAHWTY010000018">
    <property type="protein sequence ID" value="ECB1912477.1"/>
    <property type="molecule type" value="Genomic_DNA"/>
</dbReference>
<reference evidence="3" key="1">
    <citation type="submission" date="2019-01" db="EMBL/GenBank/DDBJ databases">
        <authorList>
            <person name="Ashton P.M."/>
            <person name="Dallman T."/>
            <person name="Nair S."/>
            <person name="De Pinna E."/>
            <person name="Peters T."/>
            <person name="Grant K."/>
        </authorList>
    </citation>
    <scope>NUCLEOTIDE SEQUENCE</scope>
    <source>
        <strain evidence="4">271153</strain>
        <strain evidence="3">500372</strain>
    </source>
</reference>
<proteinExistence type="predicted"/>
<dbReference type="Proteomes" id="UP000839827">
    <property type="component" value="Unassembled WGS sequence"/>
</dbReference>
<evidence type="ECO:0000256" key="1">
    <source>
        <dbReference type="ARBA" id="ARBA00023125"/>
    </source>
</evidence>
<dbReference type="InterPro" id="IPR047057">
    <property type="entry name" value="MerR_fam"/>
</dbReference>
<dbReference type="Pfam" id="PF22267">
    <property type="entry name" value="MlrA_C"/>
    <property type="match status" value="1"/>
</dbReference>
<dbReference type="Gene3D" id="1.10.1660.10">
    <property type="match status" value="1"/>
</dbReference>
<dbReference type="InterPro" id="IPR009061">
    <property type="entry name" value="DNA-bd_dom_put_sf"/>
</dbReference>
<dbReference type="InterPro" id="IPR053988">
    <property type="entry name" value="MlrA-like_helical"/>
</dbReference>
<sequence length="283" mass="32138">MATFSISAMAAQCGVTTANIRSWERYGLLQPTKDEAGNRFYCIEDAIRIQHIIDALSKGFSLKEIKPALYGEETHCRSGWLFYQEEILAQCRKFEPAKLRKLLWRYGREIPPCIVIESILRPLRLWLSAGDDDARRFEKALLDTAIIEYATFQLSSVRKAPAGTMLIAAFSLNDPIELWLETIKYCSEGMRVEVIPWQAPMPDLLSTSFEHIVLWHDETLTPAQENLIQALKESGKFSLHVKNGSGLTLLPAVYRQHEEMPESMQHVAPQIHANGYEKSGTAR</sequence>
<dbReference type="PANTHER" id="PTHR30204:SF92">
    <property type="entry name" value="HTH-TYPE TRANSCRIPTIONAL REGULATOR ZNTR"/>
    <property type="match status" value="1"/>
</dbReference>
<evidence type="ECO:0000259" key="2">
    <source>
        <dbReference type="PROSITE" id="PS50937"/>
    </source>
</evidence>
<comment type="caution">
    <text evidence="3">The sequence shown here is derived from an EMBL/GenBank/DDBJ whole genome shotgun (WGS) entry which is preliminary data.</text>
</comment>
<dbReference type="SUPFAM" id="SSF46955">
    <property type="entry name" value="Putative DNA-binding domain"/>
    <property type="match status" value="1"/>
</dbReference>
<name>A0A5X8XUA0_SALNE</name>
<feature type="domain" description="HTH merR-type" evidence="2">
    <location>
        <begin position="3"/>
        <end position="71"/>
    </location>
</feature>
<dbReference type="CDD" id="cd00592">
    <property type="entry name" value="HTH_MerR-like"/>
    <property type="match status" value="1"/>
</dbReference>
<dbReference type="PROSITE" id="PS00552">
    <property type="entry name" value="HTH_MERR_1"/>
    <property type="match status" value="1"/>
</dbReference>
<gene>
    <name evidence="4" type="ORF">E1A34_02520</name>
    <name evidence="3" type="ORF">EVG73_08780</name>
</gene>
<accession>A0A5X8XUA0</accession>
<evidence type="ECO:0000313" key="4">
    <source>
        <dbReference type="EMBL" id="ECB7104975.1"/>
    </source>
</evidence>
<dbReference type="EMBL" id="AAHYLK010000002">
    <property type="protein sequence ID" value="ECB7104975.1"/>
    <property type="molecule type" value="Genomic_DNA"/>
</dbReference>
<keyword evidence="1" id="KW-0238">DNA-binding</keyword>
<dbReference type="AlphaFoldDB" id="A0A5X8XUA0"/>
<dbReference type="GO" id="GO:0003700">
    <property type="term" value="F:DNA-binding transcription factor activity"/>
    <property type="evidence" value="ECO:0007669"/>
    <property type="project" value="InterPro"/>
</dbReference>
<evidence type="ECO:0000313" key="3">
    <source>
        <dbReference type="EMBL" id="ECB1912477.1"/>
    </source>
</evidence>
<dbReference type="InterPro" id="IPR053987">
    <property type="entry name" value="MlrA-like_C"/>
</dbReference>